<feature type="transmembrane region" description="Helical" evidence="11">
    <location>
        <begin position="467"/>
        <end position="488"/>
    </location>
</feature>
<protein>
    <submittedName>
        <fullName evidence="17">Multisubunit potassium/proton antiporter, PhaA subunit /multisubunit potassium/proton antiporter, PhaB subunit</fullName>
    </submittedName>
</protein>
<dbReference type="PANTHER" id="PTHR43373:SF1">
    <property type="entry name" value="NA(+)_H(+) ANTIPORTER SUBUNIT A"/>
    <property type="match status" value="1"/>
</dbReference>
<evidence type="ECO:0000256" key="5">
    <source>
        <dbReference type="ARBA" id="ARBA00022692"/>
    </source>
</evidence>
<dbReference type="InterPro" id="IPR050616">
    <property type="entry name" value="CPA3_Na-H_Antiporter_A"/>
</dbReference>
<evidence type="ECO:0000313" key="18">
    <source>
        <dbReference type="Proteomes" id="UP000183471"/>
    </source>
</evidence>
<feature type="transmembrane region" description="Helical" evidence="11">
    <location>
        <begin position="647"/>
        <end position="667"/>
    </location>
</feature>
<dbReference type="PRINTS" id="PR01434">
    <property type="entry name" value="NADHDHGNASE5"/>
</dbReference>
<keyword evidence="3" id="KW-0050">Antiport</keyword>
<feature type="region of interest" description="Disordered" evidence="10">
    <location>
        <begin position="977"/>
        <end position="1011"/>
    </location>
</feature>
<keyword evidence="5 9" id="KW-0812">Transmembrane</keyword>
<feature type="transmembrane region" description="Helical" evidence="11">
    <location>
        <begin position="20"/>
        <end position="38"/>
    </location>
</feature>
<feature type="domain" description="NADH-Ubiquinone oxidoreductase (complex I) chain 5 N-terminal" evidence="13">
    <location>
        <begin position="81"/>
        <end position="126"/>
    </location>
</feature>
<dbReference type="NCBIfam" id="NF009288">
    <property type="entry name" value="PRK12648.1"/>
    <property type="match status" value="1"/>
</dbReference>
<evidence type="ECO:0000256" key="9">
    <source>
        <dbReference type="RuleBase" id="RU000320"/>
    </source>
</evidence>
<dbReference type="Proteomes" id="UP000183471">
    <property type="component" value="Unassembled WGS sequence"/>
</dbReference>
<feature type="transmembrane region" description="Helical" evidence="11">
    <location>
        <begin position="383"/>
        <end position="405"/>
    </location>
</feature>
<feature type="transmembrane region" description="Helical" evidence="11">
    <location>
        <begin position="868"/>
        <end position="889"/>
    </location>
</feature>
<dbReference type="Pfam" id="PF04039">
    <property type="entry name" value="MnhB"/>
    <property type="match status" value="1"/>
</dbReference>
<feature type="transmembrane region" description="Helical" evidence="11">
    <location>
        <begin position="286"/>
        <end position="307"/>
    </location>
</feature>
<evidence type="ECO:0000256" key="1">
    <source>
        <dbReference type="ARBA" id="ARBA00004651"/>
    </source>
</evidence>
<feature type="transmembrane region" description="Helical" evidence="11">
    <location>
        <begin position="622"/>
        <end position="640"/>
    </location>
</feature>
<dbReference type="PANTHER" id="PTHR43373">
    <property type="entry name" value="NA(+)/H(+) ANTIPORTER SUBUNIT"/>
    <property type="match status" value="1"/>
</dbReference>
<dbReference type="InterPro" id="IPR025383">
    <property type="entry name" value="MrpA_C/MbhD"/>
</dbReference>
<feature type="transmembrane region" description="Helical" evidence="11">
    <location>
        <begin position="673"/>
        <end position="694"/>
    </location>
</feature>
<feature type="domain" description="NADH:quinone oxidoreductase/Mrp antiporter transmembrane" evidence="12">
    <location>
        <begin position="142"/>
        <end position="420"/>
    </location>
</feature>
<feature type="transmembrane region" description="Helical" evidence="11">
    <location>
        <begin position="515"/>
        <end position="536"/>
    </location>
</feature>
<dbReference type="Pfam" id="PF00361">
    <property type="entry name" value="Proton_antipo_M"/>
    <property type="match status" value="1"/>
</dbReference>
<evidence type="ECO:0000256" key="10">
    <source>
        <dbReference type="SAM" id="MobiDB-lite"/>
    </source>
</evidence>
<feature type="domain" description="MrpA C-terminal/MbhD" evidence="15">
    <location>
        <begin position="632"/>
        <end position="695"/>
    </location>
</feature>
<keyword evidence="7" id="KW-0406">Ion transport</keyword>
<evidence type="ECO:0000256" key="4">
    <source>
        <dbReference type="ARBA" id="ARBA00022475"/>
    </source>
</evidence>
<proteinExistence type="predicted"/>
<dbReference type="Pfam" id="PF00662">
    <property type="entry name" value="Proton_antipo_N"/>
    <property type="match status" value="1"/>
</dbReference>
<feature type="transmembrane region" description="Helical" evidence="11">
    <location>
        <begin position="901"/>
        <end position="924"/>
    </location>
</feature>
<evidence type="ECO:0000256" key="7">
    <source>
        <dbReference type="ARBA" id="ARBA00023065"/>
    </source>
</evidence>
<keyword evidence="6 11" id="KW-1133">Transmembrane helix</keyword>
<evidence type="ECO:0000259" key="15">
    <source>
        <dbReference type="Pfam" id="PF13244"/>
    </source>
</evidence>
<evidence type="ECO:0000259" key="12">
    <source>
        <dbReference type="Pfam" id="PF00361"/>
    </source>
</evidence>
<feature type="transmembrane region" description="Helical" evidence="11">
    <location>
        <begin position="425"/>
        <end position="447"/>
    </location>
</feature>
<gene>
    <name evidence="17" type="ORF">SAMN05216402_2324</name>
</gene>
<feature type="domain" description="Na+/H+ antiporter MnhB subunit-related protein" evidence="14">
    <location>
        <begin position="840"/>
        <end position="960"/>
    </location>
</feature>
<evidence type="ECO:0000259" key="16">
    <source>
        <dbReference type="Pfam" id="PF20501"/>
    </source>
</evidence>
<evidence type="ECO:0000259" key="13">
    <source>
        <dbReference type="Pfam" id="PF00662"/>
    </source>
</evidence>
<comment type="caution">
    <text evidence="17">The sequence shown here is derived from an EMBL/GenBank/DDBJ whole genome shotgun (WGS) entry which is preliminary data.</text>
</comment>
<evidence type="ECO:0000256" key="3">
    <source>
        <dbReference type="ARBA" id="ARBA00022449"/>
    </source>
</evidence>
<dbReference type="Pfam" id="PF20501">
    <property type="entry name" value="MbhE"/>
    <property type="match status" value="1"/>
</dbReference>
<dbReference type="InterPro" id="IPR001516">
    <property type="entry name" value="Proton_antipo_N"/>
</dbReference>
<organism evidence="17 18">
    <name type="scientific">Nitrosospira multiformis</name>
    <dbReference type="NCBI Taxonomy" id="1231"/>
    <lineage>
        <taxon>Bacteria</taxon>
        <taxon>Pseudomonadati</taxon>
        <taxon>Pseudomonadota</taxon>
        <taxon>Betaproteobacteria</taxon>
        <taxon>Nitrosomonadales</taxon>
        <taxon>Nitrosomonadaceae</taxon>
        <taxon>Nitrosospira</taxon>
    </lineage>
</organism>
<dbReference type="EMBL" id="FNKY01000001">
    <property type="protein sequence ID" value="SDQ79714.1"/>
    <property type="molecule type" value="Genomic_DNA"/>
</dbReference>
<keyword evidence="2" id="KW-0813">Transport</keyword>
<evidence type="ECO:0000256" key="8">
    <source>
        <dbReference type="ARBA" id="ARBA00023136"/>
    </source>
</evidence>
<keyword evidence="4" id="KW-1003">Cell membrane</keyword>
<feature type="transmembrane region" description="Helical" evidence="11">
    <location>
        <begin position="149"/>
        <end position="167"/>
    </location>
</feature>
<evidence type="ECO:0000256" key="6">
    <source>
        <dbReference type="ARBA" id="ARBA00022989"/>
    </source>
</evidence>
<dbReference type="InterPro" id="IPR007182">
    <property type="entry name" value="MnhB"/>
</dbReference>
<feature type="transmembrane region" description="Helical" evidence="11">
    <location>
        <begin position="125"/>
        <end position="143"/>
    </location>
</feature>
<dbReference type="InterPro" id="IPR046806">
    <property type="entry name" value="MrpA_C/MbhE"/>
</dbReference>
<accession>A0ABY0TGJ3</accession>
<feature type="domain" description="MrpA C-terminal/MbhE" evidence="16">
    <location>
        <begin position="717"/>
        <end position="813"/>
    </location>
</feature>
<sequence>MDWRDGQGLLNRNQRVMSLAWIVILPFVGSLCAALVPSHARNAEAWLAGAIAVACVTLTLQFYPQVAEGEVVRETLQWAPGLGLDFTFRMDGFAWLFTMLVTVMGALVVLYARYYMSAQDPVPRFFSFFLAFMGAMLGVVLSGNLIQLVVFWELTSLTSFMLIAYWYHRSDARRGARMALTVTAAGGLCLLAGVLILGRITGSYDLDVVLASGDLIRAHSWYLPALILVALGALTKSAQFPFHFWLPHAMAAPTPVSVYLHSATMVKAGVFLLVRLWPALAGTDEWFWIIGSAGLCSLGLGAYMAIFQRDMKGVLAYSTISHLGLITLLLGLNSSLALIAAIFHIMNHATFKASLFMAAGMVDHETGTRDLSRLSGLYRAMPLTATLATVGAAAMAGVPLLNGFISKEMFFTETIFISGNAITRIGMPAMAVIWGVLSVAYSLRFILQVFFGPPATDLPRKAHEPPLWMLLPSALLVLTCLVVGMIPAKTIGPYLDMAARSVLGPDMPFHSLAVWHGWNLPLLMSLAAMAGGVILYRMLGKYHHGTAVVPLIDRFHLDGKLIFEYLLTKLDSLADGLTRWLSTDRLQVQLLLLICAAFACALIPLSNGGLPAGNMAVAPVEPAFALMWLAGAACAIGAATQAKYHRLAALSLAGAAGLATCMTFVWFSAPDLALTQLIVEVVTLVLLLLGLRWLPPRYKSVDDKRVPLRVRLRARTRRLRDLVLAIIAGTGLAALSYAVLTRRAGEGISPFFIENSLPLAGGANVINVILVDFRGFDTLGEITVLGIVALTVFALLRRFRPAPESVGLPIQQQEQDVQSSGLPPDPHTLLPAGPMRLPGVIVQLLLPVAGMVAVFFLLRGHNEPGGGFVAGLIVATAVILQYLVGGTAWAESRTRIFPQYWIALGLLCASGAGFAAWLAARPFLSALTWHAALPVIGELHLSTVLLFDIGVFLLVIGATVLILVALAHQSRRGHRKHGTAYVESGARPATAPAPEALQTPAGTSAYAAKEN</sequence>
<evidence type="ECO:0000256" key="2">
    <source>
        <dbReference type="ARBA" id="ARBA00022448"/>
    </source>
</evidence>
<name>A0ABY0TGJ3_9PROT</name>
<feature type="transmembrane region" description="Helical" evidence="11">
    <location>
        <begin position="944"/>
        <end position="967"/>
    </location>
</feature>
<dbReference type="Pfam" id="PF13244">
    <property type="entry name" value="MbhD"/>
    <property type="match status" value="1"/>
</dbReference>
<feature type="transmembrane region" description="Helical" evidence="11">
    <location>
        <begin position="590"/>
        <end position="610"/>
    </location>
</feature>
<feature type="transmembrane region" description="Helical" evidence="11">
    <location>
        <begin position="258"/>
        <end position="280"/>
    </location>
</feature>
<comment type="subcellular location">
    <subcellularLocation>
        <location evidence="1">Cell membrane</location>
        <topology evidence="1">Multi-pass membrane protein</topology>
    </subcellularLocation>
    <subcellularLocation>
        <location evidence="9">Membrane</location>
        <topology evidence="9">Multi-pass membrane protein</topology>
    </subcellularLocation>
</comment>
<feature type="transmembrane region" description="Helical" evidence="11">
    <location>
        <begin position="45"/>
        <end position="63"/>
    </location>
</feature>
<feature type="transmembrane region" description="Helical" evidence="11">
    <location>
        <begin position="837"/>
        <end position="856"/>
    </location>
</feature>
<evidence type="ECO:0000313" key="17">
    <source>
        <dbReference type="EMBL" id="SDQ79714.1"/>
    </source>
</evidence>
<evidence type="ECO:0000259" key="14">
    <source>
        <dbReference type="Pfam" id="PF04039"/>
    </source>
</evidence>
<feature type="transmembrane region" description="Helical" evidence="11">
    <location>
        <begin position="92"/>
        <end position="113"/>
    </location>
</feature>
<keyword evidence="18" id="KW-1185">Reference proteome</keyword>
<keyword evidence="8 11" id="KW-0472">Membrane</keyword>
<dbReference type="InterPro" id="IPR001750">
    <property type="entry name" value="ND/Mrp_TM"/>
</dbReference>
<evidence type="ECO:0000256" key="11">
    <source>
        <dbReference type="SAM" id="Phobius"/>
    </source>
</evidence>
<feature type="transmembrane region" description="Helical" evidence="11">
    <location>
        <begin position="722"/>
        <end position="740"/>
    </location>
</feature>
<feature type="transmembrane region" description="Helical" evidence="11">
    <location>
        <begin position="179"/>
        <end position="201"/>
    </location>
</feature>
<reference evidence="17 18" key="1">
    <citation type="submission" date="2016-10" db="EMBL/GenBank/DDBJ databases">
        <authorList>
            <person name="Varghese N."/>
            <person name="Submissions S."/>
        </authorList>
    </citation>
    <scope>NUCLEOTIDE SEQUENCE [LARGE SCALE GENOMIC DNA]</scope>
    <source>
        <strain evidence="17 18">Nl1</strain>
    </source>
</reference>
<feature type="transmembrane region" description="Helical" evidence="11">
    <location>
        <begin position="778"/>
        <end position="796"/>
    </location>
</feature>